<comment type="caution">
    <text evidence="9">The sequence shown here is derived from an EMBL/GenBank/DDBJ whole genome shotgun (WGS) entry which is preliminary data.</text>
</comment>
<keyword evidence="4 7" id="KW-1133">Transmembrane helix</keyword>
<comment type="function">
    <text evidence="7">Involved in cell division.</text>
</comment>
<name>W9GJE9_9MICO</name>
<keyword evidence="10" id="KW-1185">Reference proteome</keyword>
<feature type="compositionally biased region" description="Basic and acidic residues" evidence="8">
    <location>
        <begin position="1"/>
        <end position="11"/>
    </location>
</feature>
<feature type="region of interest" description="Disordered" evidence="8">
    <location>
        <begin position="1"/>
        <end position="23"/>
    </location>
</feature>
<evidence type="ECO:0000256" key="1">
    <source>
        <dbReference type="ARBA" id="ARBA00022475"/>
    </source>
</evidence>
<evidence type="ECO:0000313" key="10">
    <source>
        <dbReference type="Proteomes" id="UP000019494"/>
    </source>
</evidence>
<comment type="similarity">
    <text evidence="7">Belongs to the CrgA family.</text>
</comment>
<gene>
    <name evidence="7" type="primary">crgA</name>
    <name evidence="9" type="ORF">N864_21955</name>
</gene>
<accession>W9GJE9</accession>
<feature type="transmembrane region" description="Helical" evidence="7">
    <location>
        <begin position="29"/>
        <end position="50"/>
    </location>
</feature>
<dbReference type="Pfam" id="PF06781">
    <property type="entry name" value="CrgA"/>
    <property type="match status" value="1"/>
</dbReference>
<dbReference type="Proteomes" id="UP000019494">
    <property type="component" value="Unassembled WGS sequence"/>
</dbReference>
<evidence type="ECO:0000256" key="6">
    <source>
        <dbReference type="ARBA" id="ARBA00023306"/>
    </source>
</evidence>
<protein>
    <recommendedName>
        <fullName evidence="7">Cell division protein CrgA</fullName>
    </recommendedName>
</protein>
<evidence type="ECO:0000256" key="2">
    <source>
        <dbReference type="ARBA" id="ARBA00022618"/>
    </source>
</evidence>
<evidence type="ECO:0000256" key="5">
    <source>
        <dbReference type="ARBA" id="ARBA00023136"/>
    </source>
</evidence>
<evidence type="ECO:0000313" key="9">
    <source>
        <dbReference type="EMBL" id="EWT06376.1"/>
    </source>
</evidence>
<dbReference type="HAMAP" id="MF_00631">
    <property type="entry name" value="CrgA"/>
    <property type="match status" value="1"/>
</dbReference>
<evidence type="ECO:0000256" key="8">
    <source>
        <dbReference type="SAM" id="MobiDB-lite"/>
    </source>
</evidence>
<keyword evidence="3 7" id="KW-0812">Transmembrane</keyword>
<dbReference type="RefSeq" id="WP_034715658.1">
    <property type="nucleotide sequence ID" value="NZ_AWQS01000051.1"/>
</dbReference>
<dbReference type="PATRIC" id="fig|584657.3.peg.1701"/>
<comment type="subcellular location">
    <subcellularLocation>
        <location evidence="7">Cell membrane</location>
        <topology evidence="7">Multi-pass membrane protein</topology>
    </subcellularLocation>
</comment>
<dbReference type="InterPro" id="IPR009619">
    <property type="entry name" value="CrgA"/>
</dbReference>
<evidence type="ECO:0000256" key="3">
    <source>
        <dbReference type="ARBA" id="ARBA00022692"/>
    </source>
</evidence>
<dbReference type="GO" id="GO:0051301">
    <property type="term" value="P:cell division"/>
    <property type="evidence" value="ECO:0007669"/>
    <property type="project" value="UniProtKB-UniRule"/>
</dbReference>
<keyword evidence="1 7" id="KW-1003">Cell membrane</keyword>
<dbReference type="EMBL" id="AWQS01000051">
    <property type="protein sequence ID" value="EWT06376.1"/>
    <property type="molecule type" value="Genomic_DNA"/>
</dbReference>
<organism evidence="9 10">
    <name type="scientific">Intrasporangium chromatireducens Q5-1</name>
    <dbReference type="NCBI Taxonomy" id="584657"/>
    <lineage>
        <taxon>Bacteria</taxon>
        <taxon>Bacillati</taxon>
        <taxon>Actinomycetota</taxon>
        <taxon>Actinomycetes</taxon>
        <taxon>Micrococcales</taxon>
        <taxon>Intrasporangiaceae</taxon>
        <taxon>Intrasporangium</taxon>
    </lineage>
</organism>
<sequence>MPESRGRDKKAAAYTQPQRSKAVEPNPTWWAPTFVTLMIVGLLWIVVYYVTEYRYPVSALGAWNLGVGFVLLLAGFVMTMRWR</sequence>
<reference evidence="10" key="1">
    <citation type="submission" date="2013-08" db="EMBL/GenBank/DDBJ databases">
        <title>Intrasporangium oryzae NRRL B-24470.</title>
        <authorList>
            <person name="Liu H."/>
            <person name="Wang G."/>
        </authorList>
    </citation>
    <scope>NUCLEOTIDE SEQUENCE [LARGE SCALE GENOMIC DNA]</scope>
    <source>
        <strain evidence="10">Q5-1</strain>
    </source>
</reference>
<keyword evidence="2 7" id="KW-0132">Cell division</keyword>
<dbReference type="OrthoDB" id="5189646at2"/>
<keyword evidence="6 7" id="KW-0131">Cell cycle</keyword>
<evidence type="ECO:0000256" key="4">
    <source>
        <dbReference type="ARBA" id="ARBA00022989"/>
    </source>
</evidence>
<dbReference type="AlphaFoldDB" id="W9GJE9"/>
<feature type="transmembrane region" description="Helical" evidence="7">
    <location>
        <begin position="62"/>
        <end position="80"/>
    </location>
</feature>
<evidence type="ECO:0000256" key="7">
    <source>
        <dbReference type="HAMAP-Rule" id="MF_00631"/>
    </source>
</evidence>
<keyword evidence="5 7" id="KW-0472">Membrane</keyword>
<dbReference type="GO" id="GO:0005886">
    <property type="term" value="C:plasma membrane"/>
    <property type="evidence" value="ECO:0007669"/>
    <property type="project" value="UniProtKB-SubCell"/>
</dbReference>
<proteinExistence type="inferred from homology"/>